<keyword evidence="4" id="KW-0067">ATP-binding</keyword>
<dbReference type="EMBL" id="JAIRAU010000005">
    <property type="protein sequence ID" value="MBZ5709396.1"/>
    <property type="molecule type" value="Genomic_DNA"/>
</dbReference>
<evidence type="ECO:0000256" key="5">
    <source>
        <dbReference type="SAM" id="MobiDB-lite"/>
    </source>
</evidence>
<keyword evidence="3" id="KW-0418">Kinase</keyword>
<evidence type="ECO:0000313" key="9">
    <source>
        <dbReference type="Proteomes" id="UP001139031"/>
    </source>
</evidence>
<dbReference type="SMART" id="SM00220">
    <property type="entry name" value="S_TKc"/>
    <property type="match status" value="1"/>
</dbReference>
<keyword evidence="6" id="KW-0812">Transmembrane</keyword>
<evidence type="ECO:0000256" key="1">
    <source>
        <dbReference type="ARBA" id="ARBA00022679"/>
    </source>
</evidence>
<dbReference type="InterPro" id="IPR000719">
    <property type="entry name" value="Prot_kinase_dom"/>
</dbReference>
<protein>
    <recommendedName>
        <fullName evidence="7">Protein kinase domain-containing protein</fullName>
    </recommendedName>
</protein>
<evidence type="ECO:0000256" key="3">
    <source>
        <dbReference type="ARBA" id="ARBA00022777"/>
    </source>
</evidence>
<organism evidence="8 9">
    <name type="scientific">Nannocystis pusilla</name>
    <dbReference type="NCBI Taxonomy" id="889268"/>
    <lineage>
        <taxon>Bacteria</taxon>
        <taxon>Pseudomonadati</taxon>
        <taxon>Myxococcota</taxon>
        <taxon>Polyangia</taxon>
        <taxon>Nannocystales</taxon>
        <taxon>Nannocystaceae</taxon>
        <taxon>Nannocystis</taxon>
    </lineage>
</organism>
<keyword evidence="1" id="KW-0808">Transferase</keyword>
<feature type="region of interest" description="Disordered" evidence="5">
    <location>
        <begin position="259"/>
        <end position="425"/>
    </location>
</feature>
<feature type="compositionally biased region" description="Basic and acidic residues" evidence="5">
    <location>
        <begin position="394"/>
        <end position="408"/>
    </location>
</feature>
<keyword evidence="6" id="KW-0472">Membrane</keyword>
<keyword evidence="6" id="KW-1133">Transmembrane helix</keyword>
<dbReference type="PROSITE" id="PS50011">
    <property type="entry name" value="PROTEIN_KINASE_DOM"/>
    <property type="match status" value="1"/>
</dbReference>
<dbReference type="PANTHER" id="PTHR43289">
    <property type="entry name" value="MITOGEN-ACTIVATED PROTEIN KINASE KINASE KINASE 20-RELATED"/>
    <property type="match status" value="1"/>
</dbReference>
<name>A0ABS7TMT2_9BACT</name>
<evidence type="ECO:0000256" key="4">
    <source>
        <dbReference type="ARBA" id="ARBA00022840"/>
    </source>
</evidence>
<dbReference type="Proteomes" id="UP001139031">
    <property type="component" value="Unassembled WGS sequence"/>
</dbReference>
<accession>A0ABS7TMT2</accession>
<evidence type="ECO:0000256" key="2">
    <source>
        <dbReference type="ARBA" id="ARBA00022741"/>
    </source>
</evidence>
<comment type="caution">
    <text evidence="8">The sequence shown here is derived from an EMBL/GenBank/DDBJ whole genome shotgun (WGS) entry which is preliminary data.</text>
</comment>
<keyword evidence="2" id="KW-0547">Nucleotide-binding</keyword>
<dbReference type="Gene3D" id="1.10.510.10">
    <property type="entry name" value="Transferase(Phosphotransferase) domain 1"/>
    <property type="match status" value="1"/>
</dbReference>
<dbReference type="PANTHER" id="PTHR43289:SF6">
    <property type="entry name" value="SERINE_THREONINE-PROTEIN KINASE NEKL-3"/>
    <property type="match status" value="1"/>
</dbReference>
<gene>
    <name evidence="8" type="ORF">K7C98_09000</name>
</gene>
<evidence type="ECO:0000313" key="8">
    <source>
        <dbReference type="EMBL" id="MBZ5709396.1"/>
    </source>
</evidence>
<evidence type="ECO:0000256" key="6">
    <source>
        <dbReference type="SAM" id="Phobius"/>
    </source>
</evidence>
<feature type="compositionally biased region" description="Basic and acidic residues" evidence="5">
    <location>
        <begin position="415"/>
        <end position="425"/>
    </location>
</feature>
<proteinExistence type="predicted"/>
<evidence type="ECO:0000259" key="7">
    <source>
        <dbReference type="PROSITE" id="PS50011"/>
    </source>
</evidence>
<dbReference type="SUPFAM" id="SSF56112">
    <property type="entry name" value="Protein kinase-like (PK-like)"/>
    <property type="match status" value="1"/>
</dbReference>
<feature type="domain" description="Protein kinase" evidence="7">
    <location>
        <begin position="1"/>
        <end position="257"/>
    </location>
</feature>
<sequence length="616" mass="65944">MSEAFSPRVGDNVADRFELKVLLRHSGATWGFAALDRQTGGESTLILFDPDCAHSSAWSAFARLIGVATAAKIPGLVLPQGVSSTRPNPPWCVSAPHVGRDLERLRAQDGSLPWRRALILGERILEILSNTYAATQVAHRALAPSRCIVSARDEVQVLDYGVAEIELGEAPSDDIGYRAPEQQHGPGDSRSDIYTVAAILFELISGKHPSTTELPQLRLLVPVPFNVNILLAKALAQDPEHRYVDHHAMRAAMREALGLAPVPRPEPAKTGPTPDRLPASNPQGTHAKSIPVSHGPARSPGDAQPAGEPPPTSSTPQAGVGARVSARSLTSPPPEESTLRLPEAEPARPGPIRATALPAKSTSASGREPRAQMPVLADVTLELPPASNGGAVGRGRDDSPAERTEPLERTPSQPRADKTETLVRAPLLREDQKTDALDERTQVLTRRLPLRSSIEKAEVLHPPVPDERTQVLTRRSPVHPSIERTEALRAPVDPPGERTEVLGPPVRRSADKIEVLGRPAEPPADKTEALPRIASGTTQDTTLALPQAIFSPRIVQSAPPDDITLAFERPQGAPLLSADLQVQQDSAPPKLSRVLVTVSIALVSLVLLVIVCNLTK</sequence>
<dbReference type="InterPro" id="IPR011009">
    <property type="entry name" value="Kinase-like_dom_sf"/>
</dbReference>
<feature type="transmembrane region" description="Helical" evidence="6">
    <location>
        <begin position="594"/>
        <end position="614"/>
    </location>
</feature>
<keyword evidence="9" id="KW-1185">Reference proteome</keyword>
<dbReference type="RefSeq" id="WP_224191167.1">
    <property type="nucleotide sequence ID" value="NZ_JAIRAU010000005.1"/>
</dbReference>
<reference evidence="8" key="1">
    <citation type="submission" date="2021-08" db="EMBL/GenBank/DDBJ databases">
        <authorList>
            <person name="Stevens D.C."/>
        </authorList>
    </citation>
    <scope>NUCLEOTIDE SEQUENCE</scope>
    <source>
        <strain evidence="8">DSM 53165</strain>
    </source>
</reference>